<dbReference type="InterPro" id="IPR010982">
    <property type="entry name" value="Lambda_DNA-bd_dom_sf"/>
</dbReference>
<dbReference type="SMART" id="SM00530">
    <property type="entry name" value="HTH_XRE"/>
    <property type="match status" value="2"/>
</dbReference>
<comment type="caution">
    <text evidence="3">The sequence shown here is derived from an EMBL/GenBank/DDBJ whole genome shotgun (WGS) entry which is preliminary data.</text>
</comment>
<evidence type="ECO:0000256" key="1">
    <source>
        <dbReference type="ARBA" id="ARBA00023125"/>
    </source>
</evidence>
<dbReference type="HOGENOM" id="CLU_1183097_0_0_9"/>
<dbReference type="Pfam" id="PF01381">
    <property type="entry name" value="HTH_3"/>
    <property type="match status" value="1"/>
</dbReference>
<sequence>MTSIDNSKVGERIKKIRLNYNGKKLTQQEFAELLNPVVDKSAVRKWEKGLNLPNKERLSQIAQIGNVTTDYLLFGKTLNGHGERIKSIREDLGLTLEEFGHLFSPVLSSQTISNWESENLLPDLKQIRVIGNLVGIDYREILFGNAHLSEFSLDTYSNVNDVENNLSSLELSPEEILKSDEYLINMNNLRLLLGDTPQSFNYLHLLSKRLTEFVDQKENSDYDYLNDTIDDLKKIIENFCTIYFEEK</sequence>
<dbReference type="eggNOG" id="COG2944">
    <property type="taxonomic scope" value="Bacteria"/>
</dbReference>
<evidence type="ECO:0000259" key="2">
    <source>
        <dbReference type="PROSITE" id="PS50943"/>
    </source>
</evidence>
<dbReference type="OrthoDB" id="2055733at2"/>
<keyword evidence="1" id="KW-0238">DNA-binding</keyword>
<dbReference type="PROSITE" id="PS50943">
    <property type="entry name" value="HTH_CROC1"/>
    <property type="match status" value="2"/>
</dbReference>
<protein>
    <recommendedName>
        <fullName evidence="2">HTH cro/C1-type domain-containing protein</fullName>
    </recommendedName>
</protein>
<reference evidence="3 4" key="1">
    <citation type="submission" date="2013-03" db="EMBL/GenBank/DDBJ databases">
        <title>The Genome Sequence of Enterococcus dispar ATCC_51266 (Illumina only assembly).</title>
        <authorList>
            <consortium name="The Broad Institute Genomics Platform"/>
            <consortium name="The Broad Institute Genome Sequencing Center for Infectious Disease"/>
            <person name="Earl A."/>
            <person name="Russ C."/>
            <person name="Gilmore M."/>
            <person name="Surin D."/>
            <person name="Walker B."/>
            <person name="Young S."/>
            <person name="Zeng Q."/>
            <person name="Gargeya S."/>
            <person name="Fitzgerald M."/>
            <person name="Haas B."/>
            <person name="Abouelleil A."/>
            <person name="Allen A.W."/>
            <person name="Alvarado L."/>
            <person name="Arachchi H.M."/>
            <person name="Berlin A.M."/>
            <person name="Chapman S.B."/>
            <person name="Gainer-Dewar J."/>
            <person name="Goldberg J."/>
            <person name="Griggs A."/>
            <person name="Gujja S."/>
            <person name="Hansen M."/>
            <person name="Howarth C."/>
            <person name="Imamovic A."/>
            <person name="Ireland A."/>
            <person name="Larimer J."/>
            <person name="McCowan C."/>
            <person name="Murphy C."/>
            <person name="Pearson M."/>
            <person name="Poon T.W."/>
            <person name="Priest M."/>
            <person name="Roberts A."/>
            <person name="Saif S."/>
            <person name="Shea T."/>
            <person name="Sisk P."/>
            <person name="Sykes S."/>
            <person name="Wortman J."/>
            <person name="Nusbaum C."/>
            <person name="Birren B."/>
        </authorList>
    </citation>
    <scope>NUCLEOTIDE SEQUENCE [LARGE SCALE GENOMIC DNA]</scope>
    <source>
        <strain evidence="3 4">ATCC 51266</strain>
    </source>
</reference>
<dbReference type="EMBL" id="AHYR01000006">
    <property type="protein sequence ID" value="EOT40766.1"/>
    <property type="molecule type" value="Genomic_DNA"/>
</dbReference>
<feature type="domain" description="HTH cro/C1-type" evidence="2">
    <location>
        <begin position="13"/>
        <end position="72"/>
    </location>
</feature>
<evidence type="ECO:0000313" key="3">
    <source>
        <dbReference type="EMBL" id="EOT40766.1"/>
    </source>
</evidence>
<dbReference type="PANTHER" id="PTHR46558">
    <property type="entry name" value="TRACRIPTIONAL REGULATORY PROTEIN-RELATED-RELATED"/>
    <property type="match status" value="1"/>
</dbReference>
<organism evidence="3 4">
    <name type="scientific">Enterococcus dispar ATCC 51266</name>
    <dbReference type="NCBI Taxonomy" id="1139219"/>
    <lineage>
        <taxon>Bacteria</taxon>
        <taxon>Bacillati</taxon>
        <taxon>Bacillota</taxon>
        <taxon>Bacilli</taxon>
        <taxon>Lactobacillales</taxon>
        <taxon>Enterococcaceae</taxon>
        <taxon>Enterococcus</taxon>
    </lineage>
</organism>
<dbReference type="PANTHER" id="PTHR46558:SF11">
    <property type="entry name" value="HTH-TYPE TRANSCRIPTIONAL REGULATOR XRE"/>
    <property type="match status" value="1"/>
</dbReference>
<dbReference type="CDD" id="cd00093">
    <property type="entry name" value="HTH_XRE"/>
    <property type="match status" value="2"/>
</dbReference>
<dbReference type="InterPro" id="IPR001387">
    <property type="entry name" value="Cro/C1-type_HTH"/>
</dbReference>
<dbReference type="SUPFAM" id="SSF47413">
    <property type="entry name" value="lambda repressor-like DNA-binding domains"/>
    <property type="match status" value="2"/>
</dbReference>
<evidence type="ECO:0000313" key="4">
    <source>
        <dbReference type="Proteomes" id="UP000014127"/>
    </source>
</evidence>
<dbReference type="GO" id="GO:0003677">
    <property type="term" value="F:DNA binding"/>
    <property type="evidence" value="ECO:0007669"/>
    <property type="project" value="UniProtKB-KW"/>
</dbReference>
<feature type="domain" description="HTH cro/C1-type" evidence="2">
    <location>
        <begin position="85"/>
        <end position="141"/>
    </location>
</feature>
<dbReference type="PATRIC" id="fig|1139219.3.peg.1640"/>
<keyword evidence="4" id="KW-1185">Reference proteome</keyword>
<dbReference type="STRING" id="44009.RV01_GL000988"/>
<gene>
    <name evidence="3" type="ORF">OMK_01681</name>
</gene>
<accession>S1P3C0</accession>
<proteinExistence type="predicted"/>
<dbReference type="Proteomes" id="UP000014127">
    <property type="component" value="Unassembled WGS sequence"/>
</dbReference>
<name>S1P3C0_9ENTE</name>
<dbReference type="RefSeq" id="WP_016172847.1">
    <property type="nucleotide sequence ID" value="NZ_ASWK01000001.1"/>
</dbReference>
<dbReference type="Gene3D" id="1.10.260.40">
    <property type="entry name" value="lambda repressor-like DNA-binding domains"/>
    <property type="match status" value="2"/>
</dbReference>
<dbReference type="AlphaFoldDB" id="S1P3C0"/>